<comment type="caution">
    <text evidence="3">The sequence shown here is derived from an EMBL/GenBank/DDBJ whole genome shotgun (WGS) entry which is preliminary data.</text>
</comment>
<dbReference type="NCBIfam" id="TIGR04183">
    <property type="entry name" value="Por_Secre_tail"/>
    <property type="match status" value="1"/>
</dbReference>
<evidence type="ECO:0000313" key="3">
    <source>
        <dbReference type="EMBL" id="OBY66578.1"/>
    </source>
</evidence>
<accession>A0A1B8U3Y6</accession>
<evidence type="ECO:0000313" key="4">
    <source>
        <dbReference type="Proteomes" id="UP000092584"/>
    </source>
</evidence>
<dbReference type="STRING" id="1774273.LPB03_08670"/>
<dbReference type="Pfam" id="PF18962">
    <property type="entry name" value="Por_Secre_tail"/>
    <property type="match status" value="1"/>
</dbReference>
<dbReference type="InterPro" id="IPR026444">
    <property type="entry name" value="Secre_tail"/>
</dbReference>
<keyword evidence="1" id="KW-0732">Signal</keyword>
<dbReference type="AlphaFoldDB" id="A0A1B8U3Y6"/>
<protein>
    <recommendedName>
        <fullName evidence="2">Secretion system C-terminal sorting domain-containing protein</fullName>
    </recommendedName>
</protein>
<proteinExistence type="predicted"/>
<name>A0A1B8U3Y6_9FLAO</name>
<evidence type="ECO:0000256" key="1">
    <source>
        <dbReference type="ARBA" id="ARBA00022729"/>
    </source>
</evidence>
<dbReference type="Pfam" id="PF17963">
    <property type="entry name" value="Big_9"/>
    <property type="match status" value="6"/>
</dbReference>
<dbReference type="EMBL" id="LSFM01000001">
    <property type="protein sequence ID" value="OBY66578.1"/>
    <property type="molecule type" value="Genomic_DNA"/>
</dbReference>
<feature type="domain" description="Secretion system C-terminal sorting" evidence="2">
    <location>
        <begin position="663"/>
        <end position="737"/>
    </location>
</feature>
<dbReference type="Gene3D" id="2.60.40.3440">
    <property type="match status" value="3"/>
</dbReference>
<dbReference type="NCBIfam" id="NF012211">
    <property type="entry name" value="tand_rpt_95"/>
    <property type="match status" value="3"/>
</dbReference>
<gene>
    <name evidence="3" type="ORF">LPB3_00865</name>
</gene>
<organism evidence="3 4">
    <name type="scientific">Polaribacter vadi</name>
    <dbReference type="NCBI Taxonomy" id="1774273"/>
    <lineage>
        <taxon>Bacteria</taxon>
        <taxon>Pseudomonadati</taxon>
        <taxon>Bacteroidota</taxon>
        <taxon>Flavobacteriia</taxon>
        <taxon>Flavobacteriales</taxon>
        <taxon>Flavobacteriaceae</taxon>
    </lineage>
</organism>
<evidence type="ECO:0000259" key="2">
    <source>
        <dbReference type="Pfam" id="PF18962"/>
    </source>
</evidence>
<dbReference type="Proteomes" id="UP000092584">
    <property type="component" value="Unassembled WGS sequence"/>
</dbReference>
<reference evidence="4" key="1">
    <citation type="submission" date="2016-02" db="EMBL/GenBank/DDBJ databases">
        <authorList>
            <person name="Shin S.-K."/>
            <person name="Yi H."/>
            <person name="Kim E."/>
        </authorList>
    </citation>
    <scope>NUCLEOTIDE SEQUENCE [LARGE SCALE GENOMIC DNA]</scope>
    <source>
        <strain evidence="4">LPB0003</strain>
    </source>
</reference>
<keyword evidence="4" id="KW-1185">Reference proteome</keyword>
<sequence>MITDGSGDTSIAQVMITVTEVASPTANDDAATVAAGTLVTTTIDVLANDSFGSDGPGVTPLAITNVNGSTSTLNIVDSKVTYIPDATLVDGDTETIEYTITDGSGDTTTAEITITIGAGTSTNDTPTAKDDAVTVAQNSIDNVISILLNNGNGADDYGIDLANANHPISLSAFFTDNGGELELVGETVLYTPRTNFTGVDTFGYIITDGSGDGASATVTVTVTAATVNISAVADTANAVQGSNDVVVIDVLANDTYGSAAAHATESLTLPSLTSTQGATLSVVNGTIGYVASALFAGPTDTFDYTIKDVNNVTSTATVTVTIGAADSVNGVPSAKSDSFSVVQNTMTSLAILANNGSGVDTYGTDGAHPTGALTFINGTTSSKSVKQIESGNAANNIIVNGTEIEYTPVTGFTGSDSFYYMITDGSGDTSIAQVMITVTEVASPTANDDAATVAAGTLVAKTIDVLANDSFGSDGPGVTPLAITNVNGSTSTLNIVDSKVTYIPDAALVDGDTETIEYTITDGSGDTTTAEITITIGAGTNTNDTPTAKDDAVTVLRNSTNNDIFILLDNGNGADDYGADLANPNHPISPLPGATDIGGTLVLDGNKVVYTPKLNFTGVDTFNYTITDGNGDSDTATVTITVAVAKNSTDDFNSSQIKELQVSPNPTSGNINVRLYCAKAAQATIVLFDLTGKVVYKSKQDLTEGNNTLNFDVISKSGILLLKVYTDKTNFGTKKIIFK</sequence>